<dbReference type="CDD" id="cd01743">
    <property type="entry name" value="GATase1_Anthranilate_Synthase"/>
    <property type="match status" value="1"/>
</dbReference>
<dbReference type="EC" id="4.1.3.27" evidence="2"/>
<dbReference type="PANTHER" id="PTHR43418">
    <property type="entry name" value="MULTIFUNCTIONAL TRYPTOPHAN BIOSYNTHESIS PROTEIN-RELATED"/>
    <property type="match status" value="1"/>
</dbReference>
<evidence type="ECO:0000256" key="1">
    <source>
        <dbReference type="ARBA" id="ARBA00004873"/>
    </source>
</evidence>
<dbReference type="Gene3D" id="3.40.50.880">
    <property type="match status" value="1"/>
</dbReference>
<dbReference type="AlphaFoldDB" id="E1RJP0"/>
<evidence type="ECO:0000313" key="11">
    <source>
        <dbReference type="Proteomes" id="UP000006565"/>
    </source>
</evidence>
<dbReference type="GO" id="GO:0004049">
    <property type="term" value="F:anthranilate synthase activity"/>
    <property type="evidence" value="ECO:0007669"/>
    <property type="project" value="UniProtKB-EC"/>
</dbReference>
<keyword evidence="4" id="KW-0822">Tryptophan biosynthesis</keyword>
<dbReference type="PRINTS" id="PR00096">
    <property type="entry name" value="GATASE"/>
</dbReference>
<dbReference type="RefSeq" id="WP_013328865.1">
    <property type="nucleotide sequence ID" value="NC_014507.1"/>
</dbReference>
<sequence>MNVLVIDCYDSFTYNLCQQIGKTGCNLTVFKNDADPEEVFAGNYDRIILSPGPGKPENSGLCLEVLETLSKDTPTLGVCLGHQAICHFFGAEVVKTNKPVHGKVSEIIHDGGSIYSGLKSPITATRYHSLAVLAETLPKELVLTAKSTDDGMIMGVRHTKYPVEGVQFHPESILTGAGDRLMENFLREGICR</sequence>
<dbReference type="InterPro" id="IPR017926">
    <property type="entry name" value="GATASE"/>
</dbReference>
<dbReference type="PRINTS" id="PR00099">
    <property type="entry name" value="CPSGATASE"/>
</dbReference>
<keyword evidence="7 10" id="KW-0456">Lyase</keyword>
<dbReference type="eggNOG" id="arCOG00086">
    <property type="taxonomic scope" value="Archaea"/>
</dbReference>
<dbReference type="Proteomes" id="UP000006565">
    <property type="component" value="Chromosome"/>
</dbReference>
<dbReference type="Pfam" id="PF00117">
    <property type="entry name" value="GATase"/>
    <property type="match status" value="1"/>
</dbReference>
<dbReference type="GO" id="GO:0005829">
    <property type="term" value="C:cytosol"/>
    <property type="evidence" value="ECO:0007669"/>
    <property type="project" value="TreeGrafter"/>
</dbReference>
<evidence type="ECO:0000256" key="2">
    <source>
        <dbReference type="ARBA" id="ARBA00012266"/>
    </source>
</evidence>
<evidence type="ECO:0000256" key="4">
    <source>
        <dbReference type="ARBA" id="ARBA00022822"/>
    </source>
</evidence>
<keyword evidence="10" id="KW-0808">Transferase</keyword>
<dbReference type="OrthoDB" id="3321at2157"/>
<dbReference type="EMBL" id="CP002117">
    <property type="protein sequence ID" value="ADN35687.1"/>
    <property type="molecule type" value="Genomic_DNA"/>
</dbReference>
<dbReference type="InterPro" id="IPR029062">
    <property type="entry name" value="Class_I_gatase-like"/>
</dbReference>
<reference evidence="10 11" key="1">
    <citation type="journal article" date="2010" name="Stand. Genomic Sci.">
        <title>Complete genome sequence of Methanoplanus petrolearius type strain (SEBR 4847).</title>
        <authorList>
            <person name="Brambilla E."/>
            <person name="Djao O.D."/>
            <person name="Daligault H."/>
            <person name="Lapidus A."/>
            <person name="Lucas S."/>
            <person name="Hammon N."/>
            <person name="Nolan M."/>
            <person name="Tice H."/>
            <person name="Cheng J.F."/>
            <person name="Han C."/>
            <person name="Tapia R."/>
            <person name="Goodwin L."/>
            <person name="Pitluck S."/>
            <person name="Liolios K."/>
            <person name="Ivanova N."/>
            <person name="Mavromatis K."/>
            <person name="Mikhailova N."/>
            <person name="Pati A."/>
            <person name="Chen A."/>
            <person name="Palaniappan K."/>
            <person name="Land M."/>
            <person name="Hauser L."/>
            <person name="Chang Y.J."/>
            <person name="Jeffries C.D."/>
            <person name="Rohde M."/>
            <person name="Spring S."/>
            <person name="Sikorski J."/>
            <person name="Goker M."/>
            <person name="Woyke T."/>
            <person name="Bristow J."/>
            <person name="Eisen J.A."/>
            <person name="Markowitz V."/>
            <person name="Hugenholtz P."/>
            <person name="Kyrpides N.C."/>
            <person name="Klenk H.P."/>
        </authorList>
    </citation>
    <scope>NUCLEOTIDE SEQUENCE [LARGE SCALE GENOMIC DNA]</scope>
    <source>
        <strain evidence="11">DSM 11571 / OCM 486 / SEBR 4847</strain>
    </source>
</reference>
<feature type="domain" description="Glutamine amidotransferase" evidence="9">
    <location>
        <begin position="4"/>
        <end position="187"/>
    </location>
</feature>
<comment type="pathway">
    <text evidence="1">Amino-acid biosynthesis; L-tryptophan biosynthesis; L-tryptophan from chorismate: step 1/5.</text>
</comment>
<organism evidence="10 11">
    <name type="scientific">Methanolacinia petrolearia (strain DSM 11571 / OCM 486 / SEBR 4847)</name>
    <name type="common">Methanoplanus petrolearius</name>
    <dbReference type="NCBI Taxonomy" id="679926"/>
    <lineage>
        <taxon>Archaea</taxon>
        <taxon>Methanobacteriati</taxon>
        <taxon>Methanobacteriota</taxon>
        <taxon>Stenosarchaea group</taxon>
        <taxon>Methanomicrobia</taxon>
        <taxon>Methanomicrobiales</taxon>
        <taxon>Methanomicrobiaceae</taxon>
        <taxon>Methanolacinia</taxon>
    </lineage>
</organism>
<protein>
    <recommendedName>
        <fullName evidence="2">anthranilate synthase</fullName>
        <ecNumber evidence="2">4.1.3.27</ecNumber>
    </recommendedName>
</protein>
<dbReference type="InterPro" id="IPR006221">
    <property type="entry name" value="TrpG/PapA_dom"/>
</dbReference>
<dbReference type="PRINTS" id="PR00097">
    <property type="entry name" value="ANTSNTHASEII"/>
</dbReference>
<proteinExistence type="predicted"/>
<evidence type="ECO:0000259" key="9">
    <source>
        <dbReference type="Pfam" id="PF00117"/>
    </source>
</evidence>
<dbReference type="HOGENOM" id="CLU_014340_1_2_2"/>
<dbReference type="PANTHER" id="PTHR43418:SF4">
    <property type="entry name" value="MULTIFUNCTIONAL TRYPTOPHAN BIOSYNTHESIS PROTEIN"/>
    <property type="match status" value="1"/>
</dbReference>
<gene>
    <name evidence="10" type="ordered locus">Mpet_0920</name>
</gene>
<keyword evidence="3" id="KW-0028">Amino-acid biosynthesis</keyword>
<dbReference type="GeneID" id="9743379"/>
<dbReference type="STRING" id="679926.Mpet_0920"/>
<name>E1RJP0_METP4</name>
<evidence type="ECO:0000256" key="3">
    <source>
        <dbReference type="ARBA" id="ARBA00022605"/>
    </source>
</evidence>
<dbReference type="FunFam" id="3.40.50.880:FF:000003">
    <property type="entry name" value="Anthranilate synthase component II"/>
    <property type="match status" value="1"/>
</dbReference>
<keyword evidence="5 10" id="KW-0315">Glutamine amidotransferase</keyword>
<dbReference type="InterPro" id="IPR050472">
    <property type="entry name" value="Anth_synth/Amidotransfase"/>
</dbReference>
<dbReference type="GO" id="GO:0016740">
    <property type="term" value="F:transferase activity"/>
    <property type="evidence" value="ECO:0007669"/>
    <property type="project" value="UniProtKB-KW"/>
</dbReference>
<evidence type="ECO:0000256" key="8">
    <source>
        <dbReference type="ARBA" id="ARBA00047683"/>
    </source>
</evidence>
<dbReference type="MEROPS" id="C26.959"/>
<dbReference type="PROSITE" id="PS51273">
    <property type="entry name" value="GATASE_TYPE_1"/>
    <property type="match status" value="1"/>
</dbReference>
<evidence type="ECO:0000256" key="5">
    <source>
        <dbReference type="ARBA" id="ARBA00022962"/>
    </source>
</evidence>
<evidence type="ECO:0000313" key="10">
    <source>
        <dbReference type="EMBL" id="ADN35687.1"/>
    </source>
</evidence>
<keyword evidence="11" id="KW-1185">Reference proteome</keyword>
<accession>E1RJP0</accession>
<comment type="catalytic activity">
    <reaction evidence="8">
        <text>chorismate + L-glutamine = anthranilate + pyruvate + L-glutamate + H(+)</text>
        <dbReference type="Rhea" id="RHEA:21732"/>
        <dbReference type="ChEBI" id="CHEBI:15361"/>
        <dbReference type="ChEBI" id="CHEBI:15378"/>
        <dbReference type="ChEBI" id="CHEBI:16567"/>
        <dbReference type="ChEBI" id="CHEBI:29748"/>
        <dbReference type="ChEBI" id="CHEBI:29985"/>
        <dbReference type="ChEBI" id="CHEBI:58359"/>
        <dbReference type="EC" id="4.1.3.27"/>
    </reaction>
</comment>
<dbReference type="NCBIfam" id="TIGR00566">
    <property type="entry name" value="trpG_papA"/>
    <property type="match status" value="1"/>
</dbReference>
<dbReference type="GO" id="GO:0000162">
    <property type="term" value="P:L-tryptophan biosynthetic process"/>
    <property type="evidence" value="ECO:0007669"/>
    <property type="project" value="UniProtKB-KW"/>
</dbReference>
<evidence type="ECO:0000256" key="7">
    <source>
        <dbReference type="ARBA" id="ARBA00023239"/>
    </source>
</evidence>
<dbReference type="KEGG" id="mpi:Mpet_0920"/>
<keyword evidence="6" id="KW-0057">Aromatic amino acid biosynthesis</keyword>
<evidence type="ECO:0000256" key="6">
    <source>
        <dbReference type="ARBA" id="ARBA00023141"/>
    </source>
</evidence>
<dbReference type="SUPFAM" id="SSF52317">
    <property type="entry name" value="Class I glutamine amidotransferase-like"/>
    <property type="match status" value="1"/>
</dbReference>